<dbReference type="SUPFAM" id="SSF46894">
    <property type="entry name" value="C-terminal effector domain of the bipartite response regulators"/>
    <property type="match status" value="1"/>
</dbReference>
<keyword evidence="2" id="KW-0677">Repeat</keyword>
<dbReference type="GO" id="GO:0006355">
    <property type="term" value="P:regulation of DNA-templated transcription"/>
    <property type="evidence" value="ECO:0007669"/>
    <property type="project" value="InterPro"/>
</dbReference>
<dbReference type="InterPro" id="IPR011990">
    <property type="entry name" value="TPR-like_helical_dom_sf"/>
</dbReference>
<evidence type="ECO:0000259" key="8">
    <source>
        <dbReference type="SMART" id="SM01043"/>
    </source>
</evidence>
<comment type="caution">
    <text evidence="9">The sequence shown here is derived from an EMBL/GenBank/DDBJ whole genome shotgun (WGS) entry which is preliminary data.</text>
</comment>
<dbReference type="PANTHER" id="PTHR35807">
    <property type="entry name" value="TRANSCRIPTIONAL REGULATOR REDD-RELATED"/>
    <property type="match status" value="1"/>
</dbReference>
<dbReference type="InterPro" id="IPR051677">
    <property type="entry name" value="AfsR-DnrI-RedD_regulator"/>
</dbReference>
<keyword evidence="4 9" id="KW-0238">DNA-binding</keyword>
<feature type="domain" description="OmpR/PhoB-type" evidence="7">
    <location>
        <begin position="16"/>
        <end position="94"/>
    </location>
</feature>
<dbReference type="PROSITE" id="PS50005">
    <property type="entry name" value="TPR"/>
    <property type="match status" value="1"/>
</dbReference>
<dbReference type="InterPro" id="IPR027417">
    <property type="entry name" value="P-loop_NTPase"/>
</dbReference>
<comment type="similarity">
    <text evidence="1">Belongs to the AfsR/DnrI/RedD regulatory family.</text>
</comment>
<dbReference type="GO" id="GO:0003677">
    <property type="term" value="F:DNA binding"/>
    <property type="evidence" value="ECO:0007669"/>
    <property type="project" value="UniProtKB-KW"/>
</dbReference>
<dbReference type="Gene3D" id="1.10.8.430">
    <property type="entry name" value="Helical domain of apoptotic protease-activating factors"/>
    <property type="match status" value="1"/>
</dbReference>
<name>A0A542DMI2_AMYCI</name>
<reference evidence="9 10" key="1">
    <citation type="submission" date="2019-06" db="EMBL/GenBank/DDBJ databases">
        <title>Sequencing the genomes of 1000 actinobacteria strains.</title>
        <authorList>
            <person name="Klenk H.-P."/>
        </authorList>
    </citation>
    <scope>NUCLEOTIDE SEQUENCE [LARGE SCALE GENOMIC DNA]</scope>
    <source>
        <strain evidence="9 10">DSM 45679</strain>
    </source>
</reference>
<dbReference type="Pfam" id="PF00931">
    <property type="entry name" value="NB-ARC"/>
    <property type="match status" value="1"/>
</dbReference>
<evidence type="ECO:0000256" key="2">
    <source>
        <dbReference type="ARBA" id="ARBA00022737"/>
    </source>
</evidence>
<evidence type="ECO:0000313" key="9">
    <source>
        <dbReference type="EMBL" id="TQJ04297.1"/>
    </source>
</evidence>
<organism evidence="9 10">
    <name type="scientific">Amycolatopsis cihanbeyliensis</name>
    <dbReference type="NCBI Taxonomy" id="1128664"/>
    <lineage>
        <taxon>Bacteria</taxon>
        <taxon>Bacillati</taxon>
        <taxon>Actinomycetota</taxon>
        <taxon>Actinomycetes</taxon>
        <taxon>Pseudonocardiales</taxon>
        <taxon>Pseudonocardiaceae</taxon>
        <taxon>Amycolatopsis</taxon>
    </lineage>
</organism>
<dbReference type="SUPFAM" id="SSF52540">
    <property type="entry name" value="P-loop containing nucleoside triphosphate hydrolases"/>
    <property type="match status" value="1"/>
</dbReference>
<dbReference type="Gene3D" id="1.25.40.10">
    <property type="entry name" value="Tetratricopeptide repeat domain"/>
    <property type="match status" value="3"/>
</dbReference>
<dbReference type="EMBL" id="VFML01000001">
    <property type="protein sequence ID" value="TQJ04297.1"/>
    <property type="molecule type" value="Genomic_DNA"/>
</dbReference>
<dbReference type="InterPro" id="IPR019734">
    <property type="entry name" value="TPR_rpt"/>
</dbReference>
<dbReference type="InterPro" id="IPR036388">
    <property type="entry name" value="WH-like_DNA-bd_sf"/>
</dbReference>
<dbReference type="Pfam" id="PF13424">
    <property type="entry name" value="TPR_12"/>
    <property type="match status" value="3"/>
</dbReference>
<dbReference type="SUPFAM" id="SSF48452">
    <property type="entry name" value="TPR-like"/>
    <property type="match status" value="3"/>
</dbReference>
<dbReference type="Pfam" id="PF03704">
    <property type="entry name" value="BTAD"/>
    <property type="match status" value="1"/>
</dbReference>
<dbReference type="SMART" id="SM00862">
    <property type="entry name" value="Trans_reg_C"/>
    <property type="match status" value="1"/>
</dbReference>
<dbReference type="InterPro" id="IPR042197">
    <property type="entry name" value="Apaf_helical"/>
</dbReference>
<dbReference type="Gene3D" id="1.10.10.10">
    <property type="entry name" value="Winged helix-like DNA-binding domain superfamily/Winged helix DNA-binding domain"/>
    <property type="match status" value="1"/>
</dbReference>
<evidence type="ECO:0000256" key="3">
    <source>
        <dbReference type="ARBA" id="ARBA00023015"/>
    </source>
</evidence>
<keyword evidence="3" id="KW-0805">Transcription regulation</keyword>
<dbReference type="InterPro" id="IPR001867">
    <property type="entry name" value="OmpR/PhoB-type_DNA-bd"/>
</dbReference>
<evidence type="ECO:0000256" key="6">
    <source>
        <dbReference type="PROSITE-ProRule" id="PRU00339"/>
    </source>
</evidence>
<dbReference type="PANTHER" id="PTHR35807:SF1">
    <property type="entry name" value="TRANSCRIPTIONAL REGULATOR REDD"/>
    <property type="match status" value="1"/>
</dbReference>
<dbReference type="SMART" id="SM00028">
    <property type="entry name" value="TPR"/>
    <property type="match status" value="6"/>
</dbReference>
<keyword evidence="5" id="KW-0804">Transcription</keyword>
<evidence type="ECO:0000256" key="1">
    <source>
        <dbReference type="ARBA" id="ARBA00005820"/>
    </source>
</evidence>
<evidence type="ECO:0000259" key="7">
    <source>
        <dbReference type="SMART" id="SM00862"/>
    </source>
</evidence>
<dbReference type="SMART" id="SM01043">
    <property type="entry name" value="BTAD"/>
    <property type="match status" value="1"/>
</dbReference>
<dbReference type="InterPro" id="IPR016032">
    <property type="entry name" value="Sig_transdc_resp-reg_C-effctor"/>
</dbReference>
<feature type="domain" description="Bacterial transcriptional activator" evidence="8">
    <location>
        <begin position="101"/>
        <end position="245"/>
    </location>
</feature>
<dbReference type="Gene3D" id="3.40.50.300">
    <property type="entry name" value="P-loop containing nucleotide triphosphate hydrolases"/>
    <property type="match status" value="1"/>
</dbReference>
<evidence type="ECO:0000256" key="5">
    <source>
        <dbReference type="ARBA" id="ARBA00023163"/>
    </source>
</evidence>
<dbReference type="InterPro" id="IPR002182">
    <property type="entry name" value="NB-ARC"/>
</dbReference>
<dbReference type="Proteomes" id="UP000320876">
    <property type="component" value="Unassembled WGS sequence"/>
</dbReference>
<evidence type="ECO:0000256" key="4">
    <source>
        <dbReference type="ARBA" id="ARBA00023125"/>
    </source>
</evidence>
<dbReference type="InterPro" id="IPR005158">
    <property type="entry name" value="BTAD"/>
</dbReference>
<feature type="repeat" description="TPR" evidence="6">
    <location>
        <begin position="763"/>
        <end position="796"/>
    </location>
</feature>
<dbReference type="PRINTS" id="PR00364">
    <property type="entry name" value="DISEASERSIST"/>
</dbReference>
<dbReference type="CDD" id="cd15831">
    <property type="entry name" value="BTAD"/>
    <property type="match status" value="1"/>
</dbReference>
<proteinExistence type="inferred from homology"/>
<keyword evidence="10" id="KW-1185">Reference proteome</keyword>
<accession>A0A542DMI2</accession>
<dbReference type="GO" id="GO:0043531">
    <property type="term" value="F:ADP binding"/>
    <property type="evidence" value="ECO:0007669"/>
    <property type="project" value="InterPro"/>
</dbReference>
<sequence>MVYVRYGILGSTLVSGAPIGPRQVRTVLAVLLSQPNQPVSTEALAGELWPGSAPGSSDAVLQGRVSTLRKVLCPDLPARSPRQVIRTRQGSYTLILDEGELDAAEFSRLVEAGQRAAAQGDLVEAGRHLRDGLRLWRGPALQDTGRGPVLSAYAGVLEQQKLAALEQRFEVDIALGRLSEAIGGLTEQLSQDPTQENFAALLIEALVAAGRGAAARDVFDSTRAALERVGLVPGTRLYLAREQLQPEPQAPAITRPTTCPAEVPAQLPDFTGRGELLEQIRSALTGRGPRLVVLSGPGGVGKSTLAVRAAHLLRREFPGGQVVADLTSEPGRPSEVLRRFLLSIGVAEDAIPHGFVERQQLWRSRTADAKVLALLDDARDEAQVRALLPAGADCGVLVTSRRRMLGLAGAKTIAVEAFDQDESWELLSGIVGEQRIAAEPGSARKLVELCAGLPLAVRIVGAKLAARPHETVEELALRIGAGRGRLAELRAGDLDVRATIEVSYAECTEGTRRALRLLGAIRLPAVSRSALACLLDTPEETGADVAEALVEAQLLQVRGRDELGQLRYQPHDLIAEFAAEKARGEEPAGVLDAALDRMLDGYLAAGRCGGERHNPASWCAAEADNVFAVTRAAVERGWWERGWRLADSFAEVAKVRPGSASARNVTVLALRAARRSGDLRAEAISLRRLGELQWQQVKVASAVRYLGAAAQRFRGLDDGAELARTLVVEADVLAETGRVGQARDRLSTALEAAKQADDQRVHAAALDQLGGLHSDAGDFAEAQRCFVEALQLAREAGDLRGIVAIRKRLADVLRRAGRLDQAAELLAEALAGARETGDAHWEAHVLRSLGEVQRYFGDTGPARGSLARSLELFTEHGHRHAAAYSLRSLADLQAQVREYEQAGEALERCRTIFDALGDRRGQAYTLRSLGGLCVRTGRWVQAERSLRAALTIFDELSMRWFSQDAARALAQTRNWSSAS</sequence>
<dbReference type="GO" id="GO:0000160">
    <property type="term" value="P:phosphorelay signal transduction system"/>
    <property type="evidence" value="ECO:0007669"/>
    <property type="project" value="InterPro"/>
</dbReference>
<keyword evidence="6" id="KW-0802">TPR repeat</keyword>
<evidence type="ECO:0000313" key="10">
    <source>
        <dbReference type="Proteomes" id="UP000320876"/>
    </source>
</evidence>
<dbReference type="AlphaFoldDB" id="A0A542DMI2"/>
<protein>
    <submittedName>
        <fullName evidence="9">DNA-binding SARP family transcriptional activator</fullName>
    </submittedName>
</protein>
<gene>
    <name evidence="9" type="ORF">FB471_4083</name>
</gene>